<dbReference type="AlphaFoldDB" id="A0A5N3X486"/>
<keyword evidence="10" id="KW-1185">Reference proteome</keyword>
<dbReference type="InterPro" id="IPR036179">
    <property type="entry name" value="Ig-like_dom_sf"/>
</dbReference>
<dbReference type="GO" id="GO:0005524">
    <property type="term" value="F:ATP binding"/>
    <property type="evidence" value="ECO:0007669"/>
    <property type="project" value="InterPro"/>
</dbReference>
<dbReference type="SMART" id="SM00082">
    <property type="entry name" value="LRRCT"/>
    <property type="match status" value="1"/>
</dbReference>
<dbReference type="Proteomes" id="UP000326062">
    <property type="component" value="Chromosome 15"/>
</dbReference>
<sequence length="487" mass="53692">MAFGLQQGGHTPLVVGLSELVTSLQSNFIGQNFHARGTFPGSLRCVRLFATSWTACSIPGFPALYSLPELTQIHVRRVSAAIQPCHPLRLEQNFFNCSCDIRWMQLWQEQGEAKLNSQNLYCIGADGSQLPLFRMNISQCDLPEISVSHANLTVREGDNAVITCNGSGSPLPDVDWIVTGLQSINTHQTNLNWTNVHAINLTLVNVTSEDNGFTLTCIAENVVGMSNASVALTVHYPPRVVSLEEPELRLEHCIEFVVRGNPPPTLHWLHNGQPLRESKIIHVEYYQEGEVSEGCLLFNKPTHYNNGNYTLIAKNPLGTANQTINGHFLKEPFPESTDNFVSFYEVSPTPPITVTHKPEEDTFGVSIAVGLAAFACVLLVVLFIMINKYGRRSKFGMKGKGPMQGILAPSSIQNMALHQDLESLGQRSLAGYSPRCLKESDMPERLTNNNEFICKWLSVCSWHGGGFIGLEDKPSSCKAGACNLLLK</sequence>
<dbReference type="PANTHER" id="PTHR45080">
    <property type="entry name" value="CONTACTIN 5"/>
    <property type="match status" value="1"/>
</dbReference>
<gene>
    <name evidence="9" type="ORF">FD755_018966</name>
</gene>
<dbReference type="GO" id="GO:0007156">
    <property type="term" value="P:homophilic cell adhesion via plasma membrane adhesion molecules"/>
    <property type="evidence" value="ECO:0007669"/>
    <property type="project" value="TreeGrafter"/>
</dbReference>
<dbReference type="Gene3D" id="2.60.40.10">
    <property type="entry name" value="Immunoglobulins"/>
    <property type="match status" value="2"/>
</dbReference>
<protein>
    <recommendedName>
        <fullName evidence="8">Ig-like domain-containing protein</fullName>
    </recommendedName>
</protein>
<reference evidence="9 10" key="1">
    <citation type="submission" date="2019-06" db="EMBL/GenBank/DDBJ databases">
        <title>Discovery of a novel chromosome fission-fusion reversal in muntjac.</title>
        <authorList>
            <person name="Mudd A.B."/>
            <person name="Bredeson J.V."/>
            <person name="Baum R."/>
            <person name="Hockemeyer D."/>
            <person name="Rokhsar D.S."/>
        </authorList>
    </citation>
    <scope>NUCLEOTIDE SEQUENCE [LARGE SCALE GENOMIC DNA]</scope>
    <source>
        <strain evidence="9">UCam_UCB_Mr</strain>
        <tissue evidence="9">Fibroblast cell line</tissue>
    </source>
</reference>
<dbReference type="GO" id="GO:0005030">
    <property type="term" value="F:neurotrophin receptor activity"/>
    <property type="evidence" value="ECO:0007669"/>
    <property type="project" value="InterPro"/>
</dbReference>
<dbReference type="SMART" id="SM00409">
    <property type="entry name" value="IG"/>
    <property type="match status" value="1"/>
</dbReference>
<keyword evidence="3" id="KW-0677">Repeat</keyword>
<evidence type="ECO:0000256" key="1">
    <source>
        <dbReference type="ARBA" id="ARBA00022614"/>
    </source>
</evidence>
<evidence type="ECO:0000259" key="8">
    <source>
        <dbReference type="PROSITE" id="PS50835"/>
    </source>
</evidence>
<dbReference type="Pfam" id="PF00047">
    <property type="entry name" value="ig"/>
    <property type="match status" value="1"/>
</dbReference>
<dbReference type="GO" id="GO:0004714">
    <property type="term" value="F:transmembrane receptor protein tyrosine kinase activity"/>
    <property type="evidence" value="ECO:0007669"/>
    <property type="project" value="InterPro"/>
</dbReference>
<keyword evidence="7" id="KW-1133">Transmembrane helix</keyword>
<dbReference type="InterPro" id="IPR003599">
    <property type="entry name" value="Ig_sub"/>
</dbReference>
<evidence type="ECO:0000256" key="7">
    <source>
        <dbReference type="SAM" id="Phobius"/>
    </source>
</evidence>
<dbReference type="InterPro" id="IPR050958">
    <property type="entry name" value="Cell_Adh-Cytoskel_Orgn"/>
</dbReference>
<comment type="subunit">
    <text evidence="6">Exists in a dynamic equilibrium between monomeric (low affinity) and dimeric (high affinity) structures. Binds SH2B2. Interacts with SQSTM1 and KIDINS220. Interacts with PTPRS. Interacts with MAPK8IP3/JIP3.</text>
</comment>
<evidence type="ECO:0000256" key="6">
    <source>
        <dbReference type="ARBA" id="ARBA00047078"/>
    </source>
</evidence>
<dbReference type="Pfam" id="PF07679">
    <property type="entry name" value="I-set"/>
    <property type="match status" value="1"/>
</dbReference>
<dbReference type="Pfam" id="PF16920">
    <property type="entry name" value="LRRCT_2"/>
    <property type="match status" value="1"/>
</dbReference>
<evidence type="ECO:0000313" key="10">
    <source>
        <dbReference type="Proteomes" id="UP000326062"/>
    </source>
</evidence>
<dbReference type="GO" id="GO:0007169">
    <property type="term" value="P:cell surface receptor protein tyrosine kinase signaling pathway"/>
    <property type="evidence" value="ECO:0007669"/>
    <property type="project" value="InterPro"/>
</dbReference>
<dbReference type="InterPro" id="IPR020446">
    <property type="entry name" value="NTRK3"/>
</dbReference>
<keyword evidence="7" id="KW-0812">Transmembrane</keyword>
<feature type="non-terminal residue" evidence="9">
    <location>
        <position position="487"/>
    </location>
</feature>
<dbReference type="InterPro" id="IPR007110">
    <property type="entry name" value="Ig-like_dom"/>
</dbReference>
<dbReference type="PRINTS" id="PR01939">
    <property type="entry name" value="NTKRECEPTOR"/>
</dbReference>
<dbReference type="CDD" id="cd04971">
    <property type="entry name" value="IgI_TrKABC_d5"/>
    <property type="match status" value="1"/>
</dbReference>
<dbReference type="FunFam" id="2.60.40.10:FF:000265">
    <property type="entry name" value="Tyrosine-protein kinase receptor"/>
    <property type="match status" value="1"/>
</dbReference>
<dbReference type="PRINTS" id="PR01942">
    <property type="entry name" value="NTKRECEPTOR3"/>
</dbReference>
<keyword evidence="4" id="KW-1015">Disulfide bond</keyword>
<dbReference type="InterPro" id="IPR020777">
    <property type="entry name" value="NTRK"/>
</dbReference>
<evidence type="ECO:0000313" key="9">
    <source>
        <dbReference type="EMBL" id="KAB0368961.1"/>
    </source>
</evidence>
<keyword evidence="1" id="KW-0433">Leucine-rich repeat</keyword>
<dbReference type="InterPro" id="IPR013098">
    <property type="entry name" value="Ig_I-set"/>
</dbReference>
<dbReference type="SUPFAM" id="SSF48726">
    <property type="entry name" value="Immunoglobulin"/>
    <property type="match status" value="2"/>
</dbReference>
<dbReference type="PROSITE" id="PS50835">
    <property type="entry name" value="IG_LIKE"/>
    <property type="match status" value="1"/>
</dbReference>
<dbReference type="FunFam" id="2.60.40.10:FF:000251">
    <property type="entry name" value="Tyrosine-protein kinase receptor"/>
    <property type="match status" value="1"/>
</dbReference>
<keyword evidence="7" id="KW-0472">Membrane</keyword>
<evidence type="ECO:0000256" key="2">
    <source>
        <dbReference type="ARBA" id="ARBA00022729"/>
    </source>
</evidence>
<accession>A0A5N3X486</accession>
<dbReference type="InterPro" id="IPR013783">
    <property type="entry name" value="Ig-like_fold"/>
</dbReference>
<feature type="domain" description="Ig-like" evidence="8">
    <location>
        <begin position="143"/>
        <end position="233"/>
    </location>
</feature>
<dbReference type="InterPro" id="IPR031635">
    <property type="entry name" value="NTRK_LRRCT"/>
</dbReference>
<name>A0A5N3X486_MUNRE</name>
<keyword evidence="5" id="KW-0393">Immunoglobulin domain</keyword>
<proteinExistence type="predicted"/>
<dbReference type="GO" id="GO:0005886">
    <property type="term" value="C:plasma membrane"/>
    <property type="evidence" value="ECO:0007669"/>
    <property type="project" value="InterPro"/>
</dbReference>
<dbReference type="InterPro" id="IPR013151">
    <property type="entry name" value="Immunoglobulin_dom"/>
</dbReference>
<evidence type="ECO:0000256" key="4">
    <source>
        <dbReference type="ARBA" id="ARBA00023157"/>
    </source>
</evidence>
<comment type="caution">
    <text evidence="9">The sequence shown here is derived from an EMBL/GenBank/DDBJ whole genome shotgun (WGS) entry which is preliminary data.</text>
</comment>
<evidence type="ECO:0000256" key="5">
    <source>
        <dbReference type="ARBA" id="ARBA00023319"/>
    </source>
</evidence>
<organism evidence="9 10">
    <name type="scientific">Muntiacus reevesi</name>
    <name type="common">Reeves' muntjac</name>
    <name type="synonym">Cervus reevesi</name>
    <dbReference type="NCBI Taxonomy" id="9886"/>
    <lineage>
        <taxon>Eukaryota</taxon>
        <taxon>Metazoa</taxon>
        <taxon>Chordata</taxon>
        <taxon>Craniata</taxon>
        <taxon>Vertebrata</taxon>
        <taxon>Euteleostomi</taxon>
        <taxon>Mammalia</taxon>
        <taxon>Eutheria</taxon>
        <taxon>Laurasiatheria</taxon>
        <taxon>Artiodactyla</taxon>
        <taxon>Ruminantia</taxon>
        <taxon>Pecora</taxon>
        <taxon>Cervidae</taxon>
        <taxon>Muntiacinae</taxon>
        <taxon>Muntiacus</taxon>
    </lineage>
</organism>
<dbReference type="EMBL" id="VCEB01000016">
    <property type="protein sequence ID" value="KAB0368961.1"/>
    <property type="molecule type" value="Genomic_DNA"/>
</dbReference>
<dbReference type="InterPro" id="IPR000483">
    <property type="entry name" value="Cys-rich_flank_reg_C"/>
</dbReference>
<keyword evidence="2" id="KW-0732">Signal</keyword>
<dbReference type="PANTHER" id="PTHR45080:SF8">
    <property type="entry name" value="IG-LIKE DOMAIN-CONTAINING PROTEIN"/>
    <property type="match status" value="1"/>
</dbReference>
<evidence type="ECO:0000256" key="3">
    <source>
        <dbReference type="ARBA" id="ARBA00022737"/>
    </source>
</evidence>
<feature type="transmembrane region" description="Helical" evidence="7">
    <location>
        <begin position="363"/>
        <end position="386"/>
    </location>
</feature>